<proteinExistence type="predicted"/>
<protein>
    <recommendedName>
        <fullName evidence="2">F-box domain-containing protein</fullName>
    </recommendedName>
</protein>
<dbReference type="Pfam" id="PF12937">
    <property type="entry name" value="F-box-like"/>
    <property type="match status" value="1"/>
</dbReference>
<evidence type="ECO:0000313" key="3">
    <source>
        <dbReference type="EMBL" id="GMI31866.1"/>
    </source>
</evidence>
<comment type="caution">
    <text evidence="3">The sequence shown here is derived from an EMBL/GenBank/DDBJ whole genome shotgun (WGS) entry which is preliminary data.</text>
</comment>
<sequence length="465" mass="52587">MHLPLLPDDVLFQVDTFLPTPDLFNLPTVCTALRSRADHPSYWRRVFSARYSRSSPPPFATDALFGSHQLRELRIFSAYFHLLNTVERAFLGYYDKPEQESSEEPRMQDRVAANVRLLVGFCTGRASVSASAKPRNAPVRVMNAWKLACIFTCRGLECTRCGICGLIDFNDDEAVLRAFDLNGSIVPRSSPSSEVSTNSWCRPCPCGNLVHRACLERKLGMQLGDGNFAFSSWLARQDHTHSDSHGAIEHPLARCDVCRHQYTICKRLPRNPREMVHVTLHDPYAVKQAVNVLVHVACMVGGNALAEHSFCTYHACAYHTSYLPFSLWQMLQSIMLAIFFSPRFGHVIDGVWRGRDIFRFYLQLYFFFVASTLMLFASTTPWVWRLTGIANIAASPLGWRCVWAAVSVMNFIAYCGASWAVVIIFWRTNYRVDSVESINVGRTQQQEPAEQITIGWGAAFHPILS</sequence>
<feature type="transmembrane region" description="Helical" evidence="1">
    <location>
        <begin position="322"/>
        <end position="340"/>
    </location>
</feature>
<evidence type="ECO:0000259" key="2">
    <source>
        <dbReference type="PROSITE" id="PS50181"/>
    </source>
</evidence>
<keyword evidence="4" id="KW-1185">Reference proteome</keyword>
<evidence type="ECO:0000256" key="1">
    <source>
        <dbReference type="SAM" id="Phobius"/>
    </source>
</evidence>
<dbReference type="Gene3D" id="1.20.1280.50">
    <property type="match status" value="1"/>
</dbReference>
<reference evidence="3 4" key="1">
    <citation type="journal article" date="2023" name="Commun. Biol.">
        <title>Genome analysis of Parmales, the sister group of diatoms, reveals the evolutionary specialization of diatoms from phago-mixotrophs to photoautotrophs.</title>
        <authorList>
            <person name="Ban H."/>
            <person name="Sato S."/>
            <person name="Yoshikawa S."/>
            <person name="Yamada K."/>
            <person name="Nakamura Y."/>
            <person name="Ichinomiya M."/>
            <person name="Sato N."/>
            <person name="Blanc-Mathieu R."/>
            <person name="Endo H."/>
            <person name="Kuwata A."/>
            <person name="Ogata H."/>
        </authorList>
    </citation>
    <scope>NUCLEOTIDE SEQUENCE [LARGE SCALE GENOMIC DNA]</scope>
</reference>
<keyword evidence="1" id="KW-1133">Transmembrane helix</keyword>
<dbReference type="SMART" id="SM00256">
    <property type="entry name" value="FBOX"/>
    <property type="match status" value="1"/>
</dbReference>
<name>A0ABQ6MT31_9STRA</name>
<dbReference type="InterPro" id="IPR001810">
    <property type="entry name" value="F-box_dom"/>
</dbReference>
<gene>
    <name evidence="3" type="ORF">TeGR_g4441</name>
</gene>
<dbReference type="SUPFAM" id="SSF81383">
    <property type="entry name" value="F-box domain"/>
    <property type="match status" value="1"/>
</dbReference>
<feature type="domain" description="F-box" evidence="2">
    <location>
        <begin position="1"/>
        <end position="46"/>
    </location>
</feature>
<evidence type="ECO:0000313" key="4">
    <source>
        <dbReference type="Proteomes" id="UP001165060"/>
    </source>
</evidence>
<organism evidence="3 4">
    <name type="scientific">Tetraparma gracilis</name>
    <dbReference type="NCBI Taxonomy" id="2962635"/>
    <lineage>
        <taxon>Eukaryota</taxon>
        <taxon>Sar</taxon>
        <taxon>Stramenopiles</taxon>
        <taxon>Ochrophyta</taxon>
        <taxon>Bolidophyceae</taxon>
        <taxon>Parmales</taxon>
        <taxon>Triparmaceae</taxon>
        <taxon>Tetraparma</taxon>
    </lineage>
</organism>
<feature type="transmembrane region" description="Helical" evidence="1">
    <location>
        <begin position="360"/>
        <end position="384"/>
    </location>
</feature>
<dbReference type="PROSITE" id="PS50181">
    <property type="entry name" value="FBOX"/>
    <property type="match status" value="1"/>
</dbReference>
<dbReference type="Proteomes" id="UP001165060">
    <property type="component" value="Unassembled WGS sequence"/>
</dbReference>
<feature type="transmembrane region" description="Helical" evidence="1">
    <location>
        <begin position="404"/>
        <end position="426"/>
    </location>
</feature>
<dbReference type="InterPro" id="IPR036047">
    <property type="entry name" value="F-box-like_dom_sf"/>
</dbReference>
<keyword evidence="1" id="KW-0472">Membrane</keyword>
<keyword evidence="1" id="KW-0812">Transmembrane</keyword>
<accession>A0ABQ6MT31</accession>
<dbReference type="EMBL" id="BRYB01001716">
    <property type="protein sequence ID" value="GMI31866.1"/>
    <property type="molecule type" value="Genomic_DNA"/>
</dbReference>